<evidence type="ECO:0000313" key="11">
    <source>
        <dbReference type="EMBL" id="KAG8035006.1"/>
    </source>
</evidence>
<sequence length="425" mass="48977">FKIIFIYRYCAVWPCSSSRSAVIKIINGSYIIFNFVLLILYLITLAFDLYYNYTDMNVYGNDGCYVLGTIMIMFKGYKYRMMYEQLSTLIDDVYGPIDTLIRTSDRGMVANIKHSIFFEFIHFCAFLGGCLSLSFTIIVLTPREKGELPIRGVYPFNSTITPYNEMALFYQSYCVIYCLLIIVALDIMTIAFVRWVTVQMKALTANYRNCNTEIAKRATLISAAETLKMINEFQSWKITDDDLEIRTFLPFHKSEAEDSDDGFTWRFKTCVKHHQRLLKLMLNLNATLSPFILVQFGISTLIICVSGFQWISVSNTGNHGNLIKYTVFLAICFAELLFWCFYGDAFNYTADTITHSQWMSGWEDAFNKKNCYKISNLLTIPMNQSIKRLEIEAFGMFSLSMPTFLSVVKSSYSVLVLMTTATEEE</sequence>
<keyword evidence="12" id="KW-1185">Reference proteome</keyword>
<keyword evidence="4 10" id="KW-0812">Transmembrane</keyword>
<protein>
    <recommendedName>
        <fullName evidence="13">Odorant receptor</fullName>
    </recommendedName>
</protein>
<evidence type="ECO:0000256" key="2">
    <source>
        <dbReference type="ARBA" id="ARBA00022475"/>
    </source>
</evidence>
<dbReference type="GO" id="GO:0007165">
    <property type="term" value="P:signal transduction"/>
    <property type="evidence" value="ECO:0007669"/>
    <property type="project" value="UniProtKB-KW"/>
</dbReference>
<feature type="transmembrane region" description="Helical" evidence="10">
    <location>
        <begin position="322"/>
        <end position="342"/>
    </location>
</feature>
<dbReference type="InterPro" id="IPR004117">
    <property type="entry name" value="7tm6_olfct_rcpt"/>
</dbReference>
<dbReference type="EMBL" id="JAAOIC020000065">
    <property type="protein sequence ID" value="KAG8035006.1"/>
    <property type="molecule type" value="Genomic_DNA"/>
</dbReference>
<evidence type="ECO:0000256" key="7">
    <source>
        <dbReference type="ARBA" id="ARBA00023136"/>
    </source>
</evidence>
<keyword evidence="5" id="KW-0552">Olfaction</keyword>
<evidence type="ECO:0000256" key="3">
    <source>
        <dbReference type="ARBA" id="ARBA00022606"/>
    </source>
</evidence>
<evidence type="ECO:0000256" key="1">
    <source>
        <dbReference type="ARBA" id="ARBA00004651"/>
    </source>
</evidence>
<keyword evidence="8" id="KW-0675">Receptor</keyword>
<keyword evidence="3" id="KW-0716">Sensory transduction</keyword>
<organism evidence="11 12">
    <name type="scientific">Cotesia typhae</name>
    <dbReference type="NCBI Taxonomy" id="2053667"/>
    <lineage>
        <taxon>Eukaryota</taxon>
        <taxon>Metazoa</taxon>
        <taxon>Ecdysozoa</taxon>
        <taxon>Arthropoda</taxon>
        <taxon>Hexapoda</taxon>
        <taxon>Insecta</taxon>
        <taxon>Pterygota</taxon>
        <taxon>Neoptera</taxon>
        <taxon>Endopterygota</taxon>
        <taxon>Hymenoptera</taxon>
        <taxon>Apocrita</taxon>
        <taxon>Ichneumonoidea</taxon>
        <taxon>Braconidae</taxon>
        <taxon>Microgastrinae</taxon>
        <taxon>Cotesia</taxon>
    </lineage>
</organism>
<evidence type="ECO:0000256" key="5">
    <source>
        <dbReference type="ARBA" id="ARBA00022725"/>
    </source>
</evidence>
<dbReference type="AlphaFoldDB" id="A0A8J5QPV8"/>
<reference evidence="11" key="1">
    <citation type="submission" date="2020-03" db="EMBL/GenBank/DDBJ databases">
        <authorList>
            <person name="Chebbi M.A."/>
            <person name="Drezen J.M."/>
        </authorList>
    </citation>
    <scope>NUCLEOTIDE SEQUENCE</scope>
    <source>
        <tissue evidence="11">Whole body</tissue>
    </source>
</reference>
<evidence type="ECO:0008006" key="13">
    <source>
        <dbReference type="Google" id="ProtNLM"/>
    </source>
</evidence>
<dbReference type="GO" id="GO:0005886">
    <property type="term" value="C:plasma membrane"/>
    <property type="evidence" value="ECO:0007669"/>
    <property type="project" value="UniProtKB-SubCell"/>
</dbReference>
<dbReference type="OrthoDB" id="6604226at2759"/>
<evidence type="ECO:0000256" key="8">
    <source>
        <dbReference type="ARBA" id="ARBA00023170"/>
    </source>
</evidence>
<dbReference type="PANTHER" id="PTHR21137">
    <property type="entry name" value="ODORANT RECEPTOR"/>
    <property type="match status" value="1"/>
</dbReference>
<comment type="subcellular location">
    <subcellularLocation>
        <location evidence="1">Cell membrane</location>
        <topology evidence="1">Multi-pass membrane protein</topology>
    </subcellularLocation>
</comment>
<evidence type="ECO:0000256" key="9">
    <source>
        <dbReference type="ARBA" id="ARBA00023224"/>
    </source>
</evidence>
<comment type="caution">
    <text evidence="11">The sequence shown here is derived from an EMBL/GenBank/DDBJ whole genome shotgun (WGS) entry which is preliminary data.</text>
</comment>
<dbReference type="GO" id="GO:0004984">
    <property type="term" value="F:olfactory receptor activity"/>
    <property type="evidence" value="ECO:0007669"/>
    <property type="project" value="InterPro"/>
</dbReference>
<keyword evidence="2" id="KW-1003">Cell membrane</keyword>
<dbReference type="GO" id="GO:0005549">
    <property type="term" value="F:odorant binding"/>
    <property type="evidence" value="ECO:0007669"/>
    <property type="project" value="InterPro"/>
</dbReference>
<keyword evidence="6 10" id="KW-1133">Transmembrane helix</keyword>
<feature type="transmembrane region" description="Helical" evidence="10">
    <location>
        <begin position="59"/>
        <end position="77"/>
    </location>
</feature>
<name>A0A8J5QPV8_9HYME</name>
<keyword evidence="9" id="KW-0807">Transducer</keyword>
<proteinExistence type="predicted"/>
<evidence type="ECO:0000256" key="4">
    <source>
        <dbReference type="ARBA" id="ARBA00022692"/>
    </source>
</evidence>
<feature type="transmembrane region" description="Helical" evidence="10">
    <location>
        <begin position="170"/>
        <end position="193"/>
    </location>
</feature>
<reference evidence="11" key="2">
    <citation type="submission" date="2021-04" db="EMBL/GenBank/DDBJ databases">
        <title>Genome-wide patterns of bracovirus chromosomal integration into multiple host tissues during parasitism.</title>
        <authorList>
            <person name="Chebbi M.A.C."/>
        </authorList>
    </citation>
    <scope>NUCLEOTIDE SEQUENCE</scope>
    <source>
        <tissue evidence="11">Whole body</tissue>
    </source>
</reference>
<keyword evidence="7 10" id="KW-0472">Membrane</keyword>
<dbReference type="Proteomes" id="UP000729913">
    <property type="component" value="Unassembled WGS sequence"/>
</dbReference>
<gene>
    <name evidence="11" type="ORF">G9C98_005428</name>
</gene>
<feature type="transmembrane region" description="Helical" evidence="10">
    <location>
        <begin position="282"/>
        <end position="310"/>
    </location>
</feature>
<feature type="non-terminal residue" evidence="11">
    <location>
        <position position="425"/>
    </location>
</feature>
<evidence type="ECO:0000313" key="12">
    <source>
        <dbReference type="Proteomes" id="UP000729913"/>
    </source>
</evidence>
<dbReference type="Pfam" id="PF02949">
    <property type="entry name" value="7tm_6"/>
    <property type="match status" value="1"/>
</dbReference>
<evidence type="ECO:0000256" key="6">
    <source>
        <dbReference type="ARBA" id="ARBA00022989"/>
    </source>
</evidence>
<accession>A0A8J5QPV8</accession>
<feature type="transmembrane region" description="Helical" evidence="10">
    <location>
        <begin position="116"/>
        <end position="140"/>
    </location>
</feature>
<feature type="transmembrane region" description="Helical" evidence="10">
    <location>
        <begin position="21"/>
        <end position="47"/>
    </location>
</feature>
<evidence type="ECO:0000256" key="10">
    <source>
        <dbReference type="SAM" id="Phobius"/>
    </source>
</evidence>
<dbReference type="PANTHER" id="PTHR21137:SF35">
    <property type="entry name" value="ODORANT RECEPTOR 19A-RELATED"/>
    <property type="match status" value="1"/>
</dbReference>